<evidence type="ECO:0000256" key="2">
    <source>
        <dbReference type="ARBA" id="ARBA00022963"/>
    </source>
</evidence>
<dbReference type="Pfam" id="PF01734">
    <property type="entry name" value="Patatin"/>
    <property type="match status" value="1"/>
</dbReference>
<feature type="active site" description="Proton acceptor" evidence="4">
    <location>
        <position position="213"/>
    </location>
</feature>
<evidence type="ECO:0000256" key="1">
    <source>
        <dbReference type="ARBA" id="ARBA00022801"/>
    </source>
</evidence>
<dbReference type="PROSITE" id="PS51635">
    <property type="entry name" value="PNPLA"/>
    <property type="match status" value="1"/>
</dbReference>
<comment type="caution">
    <text evidence="7">The sequence shown here is derived from an EMBL/GenBank/DDBJ whole genome shotgun (WGS) entry which is preliminary data.</text>
</comment>
<dbReference type="InterPro" id="IPR002641">
    <property type="entry name" value="PNPLA_dom"/>
</dbReference>
<keyword evidence="3 4" id="KW-0443">Lipid metabolism</keyword>
<dbReference type="SUPFAM" id="SSF52151">
    <property type="entry name" value="FabD/lysophospholipase-like"/>
    <property type="match status" value="1"/>
</dbReference>
<keyword evidence="8" id="KW-1185">Reference proteome</keyword>
<feature type="domain" description="PNPLA" evidence="6">
    <location>
        <begin position="60"/>
        <end position="226"/>
    </location>
</feature>
<organism evidence="7 8">
    <name type="scientific">Brotaphodocola catenula</name>
    <dbReference type="NCBI Taxonomy" id="2885361"/>
    <lineage>
        <taxon>Bacteria</taxon>
        <taxon>Bacillati</taxon>
        <taxon>Bacillota</taxon>
        <taxon>Clostridia</taxon>
        <taxon>Lachnospirales</taxon>
        <taxon>Lachnospiraceae</taxon>
        <taxon>Brotaphodocola</taxon>
    </lineage>
</organism>
<feature type="short sequence motif" description="GXSXG" evidence="4">
    <location>
        <begin position="91"/>
        <end position="95"/>
    </location>
</feature>
<proteinExistence type="predicted"/>
<sequence length="336" mass="38638">MTQEEQKEYKEQEKLEGQEKQGEQNRQKATQFETAKIGHTNHADQINQTVQTVQAGQTGLVLEGGGMRGIYTAGVLDVFMDRGLSFDGVIGVSAGAIHGCSFVSGQKGRSIRYYKKYGCDSRFLGWKTLLRTGDIVDEEFCYHEIPEKLDPYDFEAFKNSKTAFYVTCSNVETGEPEYLRITDMKEQIDLMRASASLPYVSRLVEADGMKLLDGGCTDSIPVEKFREMGYTKTVVVLTRNRGYVKKPENEKLTSIYYRHYPNFVEALKTRHMRYNETVQKIEELEREGKIFVIRPSQELTIGRTERNPIKLQETYETGRRDALCRMKDLIEWWSKS</sequence>
<dbReference type="InterPro" id="IPR045943">
    <property type="entry name" value="DUF6363"/>
</dbReference>
<dbReference type="Pfam" id="PF19890">
    <property type="entry name" value="DUF6363"/>
    <property type="match status" value="1"/>
</dbReference>
<evidence type="ECO:0000256" key="4">
    <source>
        <dbReference type="PROSITE-ProRule" id="PRU01161"/>
    </source>
</evidence>
<dbReference type="InterPro" id="IPR037483">
    <property type="entry name" value="YjjU-like"/>
</dbReference>
<dbReference type="InterPro" id="IPR016035">
    <property type="entry name" value="Acyl_Trfase/lysoPLipase"/>
</dbReference>
<name>A0AAE3AS80_9FIRM</name>
<keyword evidence="1 4" id="KW-0378">Hydrolase</keyword>
<dbReference type="EMBL" id="JAJEPU010000017">
    <property type="protein sequence ID" value="MCC2164690.1"/>
    <property type="molecule type" value="Genomic_DNA"/>
</dbReference>
<evidence type="ECO:0000259" key="6">
    <source>
        <dbReference type="PROSITE" id="PS51635"/>
    </source>
</evidence>
<dbReference type="GO" id="GO:0016787">
    <property type="term" value="F:hydrolase activity"/>
    <property type="evidence" value="ECO:0007669"/>
    <property type="project" value="UniProtKB-UniRule"/>
</dbReference>
<evidence type="ECO:0000313" key="8">
    <source>
        <dbReference type="Proteomes" id="UP001198962"/>
    </source>
</evidence>
<keyword evidence="2 4" id="KW-0442">Lipid degradation</keyword>
<dbReference type="GO" id="GO:0016042">
    <property type="term" value="P:lipid catabolic process"/>
    <property type="evidence" value="ECO:0007669"/>
    <property type="project" value="UniProtKB-UniRule"/>
</dbReference>
<dbReference type="AlphaFoldDB" id="A0AAE3AS80"/>
<dbReference type="PANTHER" id="PTHR14226:SF25">
    <property type="entry name" value="PHOSPHOESTERASE"/>
    <property type="match status" value="1"/>
</dbReference>
<dbReference type="PANTHER" id="PTHR14226">
    <property type="entry name" value="NEUROPATHY TARGET ESTERASE/SWISS CHEESE D.MELANOGASTER"/>
    <property type="match status" value="1"/>
</dbReference>
<evidence type="ECO:0000313" key="7">
    <source>
        <dbReference type="EMBL" id="MCC2164690.1"/>
    </source>
</evidence>
<feature type="short sequence motif" description="GXGXXG" evidence="4">
    <location>
        <begin position="64"/>
        <end position="69"/>
    </location>
</feature>
<feature type="short sequence motif" description="DGA/G" evidence="4">
    <location>
        <begin position="213"/>
        <end position="215"/>
    </location>
</feature>
<gene>
    <name evidence="7" type="ORF">LKD32_07315</name>
</gene>
<protein>
    <submittedName>
        <fullName evidence="7">Patatin family protein</fullName>
    </submittedName>
</protein>
<evidence type="ECO:0000256" key="3">
    <source>
        <dbReference type="ARBA" id="ARBA00023098"/>
    </source>
</evidence>
<feature type="compositionally biased region" description="Basic and acidic residues" evidence="5">
    <location>
        <begin position="1"/>
        <end position="26"/>
    </location>
</feature>
<dbReference type="Proteomes" id="UP001198962">
    <property type="component" value="Unassembled WGS sequence"/>
</dbReference>
<reference evidence="7" key="1">
    <citation type="submission" date="2021-10" db="EMBL/GenBank/DDBJ databases">
        <title>Anaerobic single-cell dispensing facilitates the cultivation of human gut bacteria.</title>
        <authorList>
            <person name="Afrizal A."/>
        </authorList>
    </citation>
    <scope>NUCLEOTIDE SEQUENCE</scope>
    <source>
        <strain evidence="7">CLA-AA-H274</strain>
    </source>
</reference>
<dbReference type="CDD" id="cd07208">
    <property type="entry name" value="Pat_hypo_Ecoli_yjju_like"/>
    <property type="match status" value="1"/>
</dbReference>
<dbReference type="InterPro" id="IPR050301">
    <property type="entry name" value="NTE"/>
</dbReference>
<dbReference type="Gene3D" id="3.40.1090.10">
    <property type="entry name" value="Cytosolic phospholipase A2 catalytic domain"/>
    <property type="match status" value="2"/>
</dbReference>
<dbReference type="RefSeq" id="WP_308451253.1">
    <property type="nucleotide sequence ID" value="NZ_JAJEPU010000017.1"/>
</dbReference>
<evidence type="ECO:0000256" key="5">
    <source>
        <dbReference type="SAM" id="MobiDB-lite"/>
    </source>
</evidence>
<feature type="active site" description="Nucleophile" evidence="4">
    <location>
        <position position="93"/>
    </location>
</feature>
<feature type="region of interest" description="Disordered" evidence="5">
    <location>
        <begin position="1"/>
        <end position="29"/>
    </location>
</feature>
<accession>A0AAE3AS80</accession>